<reference evidence="1" key="2">
    <citation type="journal article" date="2015" name="Fish Shellfish Immunol.">
        <title>Early steps in the European eel (Anguilla anguilla)-Vibrio vulnificus interaction in the gills: Role of the RtxA13 toxin.</title>
        <authorList>
            <person name="Callol A."/>
            <person name="Pajuelo D."/>
            <person name="Ebbesson L."/>
            <person name="Teles M."/>
            <person name="MacKenzie S."/>
            <person name="Amaro C."/>
        </authorList>
    </citation>
    <scope>NUCLEOTIDE SEQUENCE</scope>
</reference>
<organism evidence="1">
    <name type="scientific">Anguilla anguilla</name>
    <name type="common">European freshwater eel</name>
    <name type="synonym">Muraena anguilla</name>
    <dbReference type="NCBI Taxonomy" id="7936"/>
    <lineage>
        <taxon>Eukaryota</taxon>
        <taxon>Metazoa</taxon>
        <taxon>Chordata</taxon>
        <taxon>Craniata</taxon>
        <taxon>Vertebrata</taxon>
        <taxon>Euteleostomi</taxon>
        <taxon>Actinopterygii</taxon>
        <taxon>Neopterygii</taxon>
        <taxon>Teleostei</taxon>
        <taxon>Anguilliformes</taxon>
        <taxon>Anguillidae</taxon>
        <taxon>Anguilla</taxon>
    </lineage>
</organism>
<evidence type="ECO:0000313" key="1">
    <source>
        <dbReference type="EMBL" id="JAH34998.1"/>
    </source>
</evidence>
<proteinExistence type="predicted"/>
<reference evidence="1" key="1">
    <citation type="submission" date="2014-11" db="EMBL/GenBank/DDBJ databases">
        <authorList>
            <person name="Amaro Gonzalez C."/>
        </authorList>
    </citation>
    <scope>NUCLEOTIDE SEQUENCE</scope>
</reference>
<protein>
    <submittedName>
        <fullName evidence="1">Uncharacterized protein</fullName>
    </submittedName>
</protein>
<accession>A0A0E9S393</accession>
<sequence>MSEFVKGRI</sequence>
<name>A0A0E9S393_ANGAN</name>
<dbReference type="EMBL" id="GBXM01073579">
    <property type="protein sequence ID" value="JAH34998.1"/>
    <property type="molecule type" value="Transcribed_RNA"/>
</dbReference>